<proteinExistence type="predicted"/>
<comment type="caution">
    <text evidence="1">The sequence shown here is derived from an EMBL/GenBank/DDBJ whole genome shotgun (WGS) entry which is preliminary data.</text>
</comment>
<accession>A0A7J7JMJ2</accession>
<reference evidence="1" key="1">
    <citation type="submission" date="2020-06" db="EMBL/GenBank/DDBJ databases">
        <title>Draft genome of Bugula neritina, a colonial animal packing powerful symbionts and potential medicines.</title>
        <authorList>
            <person name="Rayko M."/>
        </authorList>
    </citation>
    <scope>NUCLEOTIDE SEQUENCE [LARGE SCALE GENOMIC DNA]</scope>
    <source>
        <strain evidence="1">Kwan_BN1</strain>
    </source>
</reference>
<protein>
    <submittedName>
        <fullName evidence="1">Uncharacterized protein</fullName>
    </submittedName>
</protein>
<evidence type="ECO:0000313" key="2">
    <source>
        <dbReference type="Proteomes" id="UP000593567"/>
    </source>
</evidence>
<dbReference type="EMBL" id="VXIV02002199">
    <property type="protein sequence ID" value="KAF6026834.1"/>
    <property type="molecule type" value="Genomic_DNA"/>
</dbReference>
<dbReference type="AlphaFoldDB" id="A0A7J7JMJ2"/>
<sequence>MLETERLKERKEDEQLRDVMMRKGFELSPLPYTQVHEERYPHESDISAQDFLDSVLRDRIPALQVCSNTI</sequence>
<evidence type="ECO:0000313" key="1">
    <source>
        <dbReference type="EMBL" id="KAF6026834.1"/>
    </source>
</evidence>
<dbReference type="Proteomes" id="UP000593567">
    <property type="component" value="Unassembled WGS sequence"/>
</dbReference>
<name>A0A7J7JMJ2_BUGNE</name>
<organism evidence="1 2">
    <name type="scientific">Bugula neritina</name>
    <name type="common">Brown bryozoan</name>
    <name type="synonym">Sertularia neritina</name>
    <dbReference type="NCBI Taxonomy" id="10212"/>
    <lineage>
        <taxon>Eukaryota</taxon>
        <taxon>Metazoa</taxon>
        <taxon>Spiralia</taxon>
        <taxon>Lophotrochozoa</taxon>
        <taxon>Bryozoa</taxon>
        <taxon>Gymnolaemata</taxon>
        <taxon>Cheilostomatida</taxon>
        <taxon>Flustrina</taxon>
        <taxon>Buguloidea</taxon>
        <taxon>Bugulidae</taxon>
        <taxon>Bugula</taxon>
    </lineage>
</organism>
<keyword evidence="2" id="KW-1185">Reference proteome</keyword>
<gene>
    <name evidence="1" type="ORF">EB796_014861</name>
</gene>